<feature type="signal peptide" evidence="1">
    <location>
        <begin position="1"/>
        <end position="17"/>
    </location>
</feature>
<dbReference type="AlphaFoldDB" id="A0AAW2LW54"/>
<feature type="chain" id="PRO_5043912634" evidence="1">
    <location>
        <begin position="18"/>
        <end position="125"/>
    </location>
</feature>
<comment type="caution">
    <text evidence="2">The sequence shown here is derived from an EMBL/GenBank/DDBJ whole genome shotgun (WGS) entry which is preliminary data.</text>
</comment>
<sequence>MLQVWIGATCIFRPILSLIQTSILLGPDVTSKARFGGGPSPSNWKTPLDSMDGYLLVVGYLPLSGVVRVQYGYMYLLEIGMPSRILGEVVQEVPLLSQKSQDLIVCRFLLAGGTTCPPLRWLVQV</sequence>
<proteinExistence type="predicted"/>
<gene>
    <name evidence="2" type="ORF">Sangu_1865600</name>
</gene>
<accession>A0AAW2LW54</accession>
<protein>
    <submittedName>
        <fullName evidence="2">Uncharacterized protein</fullName>
    </submittedName>
</protein>
<organism evidence="2">
    <name type="scientific">Sesamum angustifolium</name>
    <dbReference type="NCBI Taxonomy" id="2727405"/>
    <lineage>
        <taxon>Eukaryota</taxon>
        <taxon>Viridiplantae</taxon>
        <taxon>Streptophyta</taxon>
        <taxon>Embryophyta</taxon>
        <taxon>Tracheophyta</taxon>
        <taxon>Spermatophyta</taxon>
        <taxon>Magnoliopsida</taxon>
        <taxon>eudicotyledons</taxon>
        <taxon>Gunneridae</taxon>
        <taxon>Pentapetalae</taxon>
        <taxon>asterids</taxon>
        <taxon>lamiids</taxon>
        <taxon>Lamiales</taxon>
        <taxon>Pedaliaceae</taxon>
        <taxon>Sesamum</taxon>
    </lineage>
</organism>
<evidence type="ECO:0000313" key="2">
    <source>
        <dbReference type="EMBL" id="KAL0322463.1"/>
    </source>
</evidence>
<reference evidence="2" key="2">
    <citation type="journal article" date="2024" name="Plant">
        <title>Genomic evolution and insights into agronomic trait innovations of Sesamum species.</title>
        <authorList>
            <person name="Miao H."/>
            <person name="Wang L."/>
            <person name="Qu L."/>
            <person name="Liu H."/>
            <person name="Sun Y."/>
            <person name="Le M."/>
            <person name="Wang Q."/>
            <person name="Wei S."/>
            <person name="Zheng Y."/>
            <person name="Lin W."/>
            <person name="Duan Y."/>
            <person name="Cao H."/>
            <person name="Xiong S."/>
            <person name="Wang X."/>
            <person name="Wei L."/>
            <person name="Li C."/>
            <person name="Ma Q."/>
            <person name="Ju M."/>
            <person name="Zhao R."/>
            <person name="Li G."/>
            <person name="Mu C."/>
            <person name="Tian Q."/>
            <person name="Mei H."/>
            <person name="Zhang T."/>
            <person name="Gao T."/>
            <person name="Zhang H."/>
        </authorList>
    </citation>
    <scope>NUCLEOTIDE SEQUENCE</scope>
    <source>
        <strain evidence="2">G01</strain>
    </source>
</reference>
<dbReference type="EMBL" id="JACGWK010000012">
    <property type="protein sequence ID" value="KAL0322463.1"/>
    <property type="molecule type" value="Genomic_DNA"/>
</dbReference>
<reference evidence="2" key="1">
    <citation type="submission" date="2020-06" db="EMBL/GenBank/DDBJ databases">
        <authorList>
            <person name="Li T."/>
            <person name="Hu X."/>
            <person name="Zhang T."/>
            <person name="Song X."/>
            <person name="Zhang H."/>
            <person name="Dai N."/>
            <person name="Sheng W."/>
            <person name="Hou X."/>
            <person name="Wei L."/>
        </authorList>
    </citation>
    <scope>NUCLEOTIDE SEQUENCE</scope>
    <source>
        <strain evidence="2">G01</strain>
        <tissue evidence="2">Leaf</tissue>
    </source>
</reference>
<name>A0AAW2LW54_9LAMI</name>
<keyword evidence="1" id="KW-0732">Signal</keyword>
<evidence type="ECO:0000256" key="1">
    <source>
        <dbReference type="SAM" id="SignalP"/>
    </source>
</evidence>